<evidence type="ECO:0000256" key="1">
    <source>
        <dbReference type="ARBA" id="ARBA00004772"/>
    </source>
</evidence>
<dbReference type="GO" id="GO:0006780">
    <property type="term" value="P:uroporphyrinogen III biosynthetic process"/>
    <property type="evidence" value="ECO:0007669"/>
    <property type="project" value="InterPro"/>
</dbReference>
<comment type="function">
    <text evidence="11">Catalyzes cyclization of the linear tetrapyrrole, hydroxymethylbilane, to the macrocyclic uroporphyrinogen III, the branch point for the various sub-pathways leading to the wide diversity of porphyrins. Porphyrins act as cofactors for a multitude of enzymes that perform a variety of processes within the cell such as methionine synthesis (vitamin B12) or oxygen transport (heme).</text>
</comment>
<evidence type="ECO:0000256" key="5">
    <source>
        <dbReference type="ARBA" id="ARBA00023239"/>
    </source>
</evidence>
<dbReference type="Gene3D" id="3.40.50.10090">
    <property type="match status" value="2"/>
</dbReference>
<dbReference type="GO" id="GO:0006785">
    <property type="term" value="P:heme B biosynthetic process"/>
    <property type="evidence" value="ECO:0007669"/>
    <property type="project" value="UniProtKB-ARBA"/>
</dbReference>
<dbReference type="InterPro" id="IPR039793">
    <property type="entry name" value="UROS/Hem4"/>
</dbReference>
<reference evidence="13" key="1">
    <citation type="submission" date="2020-03" db="EMBL/GenBank/DDBJ databases">
        <title>Transcriptomic Profiling of the Digestive Tract of the Rat Flea, Xenopsylla cheopis, Following Blood Feeding and Infection with Yersinia pestis.</title>
        <authorList>
            <person name="Bland D.M."/>
            <person name="Martens C.A."/>
            <person name="Virtaneva K."/>
            <person name="Kanakabandi K."/>
            <person name="Long D."/>
            <person name="Rosenke R."/>
            <person name="Saturday G.A."/>
            <person name="Hoyt F.H."/>
            <person name="Bruno D.P."/>
            <person name="Ribeiro J.M.C."/>
            <person name="Hinnebusch J."/>
        </authorList>
    </citation>
    <scope>NUCLEOTIDE SEQUENCE</scope>
</reference>
<proteinExistence type="inferred from homology"/>
<dbReference type="CDD" id="cd06578">
    <property type="entry name" value="HemD"/>
    <property type="match status" value="1"/>
</dbReference>
<dbReference type="PANTHER" id="PTHR12390">
    <property type="entry name" value="UROPORPHYRINOGEN III SYNTHASE"/>
    <property type="match status" value="1"/>
</dbReference>
<dbReference type="Pfam" id="PF02602">
    <property type="entry name" value="HEM4"/>
    <property type="match status" value="1"/>
</dbReference>
<feature type="domain" description="Tetrapyrrole biosynthesis uroporphyrinogen III synthase" evidence="12">
    <location>
        <begin position="22"/>
        <end position="249"/>
    </location>
</feature>
<evidence type="ECO:0000256" key="6">
    <source>
        <dbReference type="ARBA" id="ARBA00023244"/>
    </source>
</evidence>
<protein>
    <recommendedName>
        <fullName evidence="9">Uroporphyrinogen-III synthase</fullName>
        <ecNumber evidence="3">4.2.1.75</ecNumber>
    </recommendedName>
    <alternativeName>
        <fullName evidence="8">Hydroxymethylbilane hydrolyase [cyclizing]</fullName>
    </alternativeName>
    <alternativeName>
        <fullName evidence="7">Uroporphyrinogen-III cosynthase</fullName>
    </alternativeName>
</protein>
<comment type="catalytic activity">
    <reaction evidence="10">
        <text>hydroxymethylbilane = uroporphyrinogen III + H2O</text>
        <dbReference type="Rhea" id="RHEA:18965"/>
        <dbReference type="ChEBI" id="CHEBI:15377"/>
        <dbReference type="ChEBI" id="CHEBI:57308"/>
        <dbReference type="ChEBI" id="CHEBI:57845"/>
        <dbReference type="EC" id="4.2.1.75"/>
    </reaction>
</comment>
<evidence type="ECO:0000256" key="11">
    <source>
        <dbReference type="ARBA" id="ARBA00060039"/>
    </source>
</evidence>
<keyword evidence="5" id="KW-0456">Lyase</keyword>
<dbReference type="EMBL" id="GIIL01001264">
    <property type="protein sequence ID" value="NOV44990.1"/>
    <property type="molecule type" value="Transcribed_RNA"/>
</dbReference>
<dbReference type="UniPathway" id="UPA00251">
    <property type="reaction ID" value="UER00320"/>
</dbReference>
<evidence type="ECO:0000256" key="8">
    <source>
        <dbReference type="ARBA" id="ARBA00032649"/>
    </source>
</evidence>
<dbReference type="AlphaFoldDB" id="A0A6M2DH34"/>
<dbReference type="SUPFAM" id="SSF69618">
    <property type="entry name" value="HemD-like"/>
    <property type="match status" value="1"/>
</dbReference>
<keyword evidence="4" id="KW-0350">Heme biosynthesis</keyword>
<evidence type="ECO:0000256" key="2">
    <source>
        <dbReference type="ARBA" id="ARBA00008133"/>
    </source>
</evidence>
<dbReference type="GO" id="GO:0006782">
    <property type="term" value="P:protoporphyrinogen IX biosynthetic process"/>
    <property type="evidence" value="ECO:0007669"/>
    <property type="project" value="UniProtKB-UniPathway"/>
</dbReference>
<dbReference type="GO" id="GO:0005829">
    <property type="term" value="C:cytosol"/>
    <property type="evidence" value="ECO:0007669"/>
    <property type="project" value="TreeGrafter"/>
</dbReference>
<evidence type="ECO:0000259" key="12">
    <source>
        <dbReference type="Pfam" id="PF02602"/>
    </source>
</evidence>
<dbReference type="GO" id="GO:0004852">
    <property type="term" value="F:uroporphyrinogen-III synthase activity"/>
    <property type="evidence" value="ECO:0007669"/>
    <property type="project" value="UniProtKB-EC"/>
</dbReference>
<comment type="pathway">
    <text evidence="1">Porphyrin-containing compound metabolism; protoporphyrin-IX biosynthesis; coproporphyrinogen-III from 5-aminolevulinate: step 3/4.</text>
</comment>
<keyword evidence="6" id="KW-0627">Porphyrin biosynthesis</keyword>
<dbReference type="PANTHER" id="PTHR12390:SF0">
    <property type="entry name" value="UROPORPHYRINOGEN-III SYNTHASE"/>
    <property type="match status" value="1"/>
</dbReference>
<evidence type="ECO:0000313" key="13">
    <source>
        <dbReference type="EMBL" id="NOV44990.1"/>
    </source>
</evidence>
<comment type="similarity">
    <text evidence="2">Belongs to the uroporphyrinogen-III synthase family.</text>
</comment>
<name>A0A6M2DH34_XENCH</name>
<dbReference type="InterPro" id="IPR003754">
    <property type="entry name" value="4pyrrol_synth_uPrphyn_synth"/>
</dbReference>
<evidence type="ECO:0000256" key="7">
    <source>
        <dbReference type="ARBA" id="ARBA00031702"/>
    </source>
</evidence>
<evidence type="ECO:0000256" key="9">
    <source>
        <dbReference type="ARBA" id="ARBA00040167"/>
    </source>
</evidence>
<sequence length="267" mass="29542">MILRNNVLLCKAAPNLESGSDPYEENLRKHGYKVNSVPPIDFIYKKSNENNIGDSHTYSGIIFTSPRSVIGFKQIINGDLSWFNQTLHIFVVGQGTAKMVENNLRLKTTGKETGNASDLADLIIACNKKLLFQKPLLLPCGNLKMDILPSKLGNENIPLISLEVYETIPSTQFEAKFLEVTNSGTHLPEYIVFFSPSGLSLSQQIFQKFNVQTDKIKFIAIGSTTEKAMLDKQIKVAGVARKPCPEALAETIKLISEETSGSTLVNY</sequence>
<accession>A0A6M2DH34</accession>
<dbReference type="EC" id="4.2.1.75" evidence="3"/>
<organism evidence="13">
    <name type="scientific">Xenopsylla cheopis</name>
    <name type="common">Oriental rat flea</name>
    <name type="synonym">Pulex cheopis</name>
    <dbReference type="NCBI Taxonomy" id="163159"/>
    <lineage>
        <taxon>Eukaryota</taxon>
        <taxon>Metazoa</taxon>
        <taxon>Ecdysozoa</taxon>
        <taxon>Arthropoda</taxon>
        <taxon>Hexapoda</taxon>
        <taxon>Insecta</taxon>
        <taxon>Pterygota</taxon>
        <taxon>Neoptera</taxon>
        <taxon>Endopterygota</taxon>
        <taxon>Siphonaptera</taxon>
        <taxon>Pulicidae</taxon>
        <taxon>Xenopsyllinae</taxon>
        <taxon>Xenopsylla</taxon>
    </lineage>
</organism>
<dbReference type="InterPro" id="IPR036108">
    <property type="entry name" value="4pyrrol_syn_uPrphyn_synt_sf"/>
</dbReference>
<evidence type="ECO:0000256" key="4">
    <source>
        <dbReference type="ARBA" id="ARBA00023133"/>
    </source>
</evidence>
<evidence type="ECO:0000256" key="3">
    <source>
        <dbReference type="ARBA" id="ARBA00013109"/>
    </source>
</evidence>
<evidence type="ECO:0000256" key="10">
    <source>
        <dbReference type="ARBA" id="ARBA00048617"/>
    </source>
</evidence>
<dbReference type="FunFam" id="3.40.50.10090:FF:000003">
    <property type="entry name" value="uroporphyrinogen-III synthase"/>
    <property type="match status" value="1"/>
</dbReference>